<feature type="transmembrane region" description="Helical" evidence="6">
    <location>
        <begin position="249"/>
        <end position="271"/>
    </location>
</feature>
<dbReference type="Pfam" id="PF13567">
    <property type="entry name" value="DUF4131"/>
    <property type="match status" value="1"/>
</dbReference>
<evidence type="ECO:0000256" key="6">
    <source>
        <dbReference type="SAM" id="Phobius"/>
    </source>
</evidence>
<organism evidence="9 10">
    <name type="scientific">Flavobacterium difficile</name>
    <dbReference type="NCBI Taxonomy" id="2709659"/>
    <lineage>
        <taxon>Bacteria</taxon>
        <taxon>Pseudomonadati</taxon>
        <taxon>Bacteroidota</taxon>
        <taxon>Flavobacteriia</taxon>
        <taxon>Flavobacteriales</taxon>
        <taxon>Flavobacteriaceae</taxon>
        <taxon>Flavobacterium</taxon>
    </lineage>
</organism>
<feature type="transmembrane region" description="Helical" evidence="6">
    <location>
        <begin position="472"/>
        <end position="497"/>
    </location>
</feature>
<gene>
    <name evidence="9" type="ORF">G4D72_00135</name>
</gene>
<dbReference type="InterPro" id="IPR052159">
    <property type="entry name" value="Competence_DNA_uptake"/>
</dbReference>
<feature type="transmembrane region" description="Helical" evidence="6">
    <location>
        <begin position="58"/>
        <end position="78"/>
    </location>
</feature>
<evidence type="ECO:0000256" key="5">
    <source>
        <dbReference type="ARBA" id="ARBA00023136"/>
    </source>
</evidence>
<dbReference type="PANTHER" id="PTHR30619:SF1">
    <property type="entry name" value="RECOMBINATION PROTEIN 2"/>
    <property type="match status" value="1"/>
</dbReference>
<feature type="transmembrane region" description="Helical" evidence="6">
    <location>
        <begin position="31"/>
        <end position="49"/>
    </location>
</feature>
<comment type="caution">
    <text evidence="9">The sequence shown here is derived from an EMBL/GenBank/DDBJ whole genome shotgun (WGS) entry which is preliminary data.</text>
</comment>
<reference evidence="9 10" key="1">
    <citation type="submission" date="2020-02" db="EMBL/GenBank/DDBJ databases">
        <authorList>
            <person name="Chen W.-M."/>
        </authorList>
    </citation>
    <scope>NUCLEOTIDE SEQUENCE [LARGE SCALE GENOMIC DNA]</scope>
    <source>
        <strain evidence="9 10">KDG-16</strain>
    </source>
</reference>
<keyword evidence="10" id="KW-1185">Reference proteome</keyword>
<dbReference type="Pfam" id="PF03772">
    <property type="entry name" value="Competence"/>
    <property type="match status" value="1"/>
</dbReference>
<keyword evidence="4 6" id="KW-1133">Transmembrane helix</keyword>
<sequence length="669" mass="76912">MKFIKLPIVPVLAGLIIGILTQHFYDVSLFAILILIFSSSLGCSIFYFLNTKKKVQSLFFEVFVILVSVFLGVFSAYLHKEINSKNHFSTFLSDKNIVQGIVTEKLKSTVYYNKYIVKTTSVDHQNCQGTFIFYVPKKSKKHIEVGNKIKVFETPTLLQNSFNPHQFDYSKYLQNQNIFYELKLKTSKTLEVSVANNFYHYINFIKSKLLKSYPIESFKKDNYNLLMALLFGEKTELSKEISSSYTEAGIIHILAISGLHIALIYGIVLWLTKPLQRLQKGKVYIFFISLSVLWFYAVLAGFSASIVRAAVMFSVIAFAKILNRQSNIYNSLALSALILLLYNPNYLFDVGFQLSFAAVLSIVIFQPFVRKFSYSKYYIVRETKALLLISFVAQIGVLPLTLYYFGQFPLLFLLANLIAIPLSSVILVLGLIMLPLNFIIPEAATYLAVLLNAFIDWMNAFTTWIVQFDAFIIRNIAFHEILVALLYLIMACVIYFVYHPKIKFMIPILIAIIMFQMGYFFLNITEKSNDEFVVFNVMKNNLFVETRNNFAVFYTNNLEKSQPIITAYTRGKFIQKYRVDSIKNVYAFKRKILCIDSLGVYNPKQKPEIIVLAQSPKINLERLISTLHPKQIIADGSNYKSDIKLWKATCKQEKIPFHATAEKGFYSLK</sequence>
<feature type="transmembrane region" description="Helical" evidence="6">
    <location>
        <begin position="411"/>
        <end position="434"/>
    </location>
</feature>
<evidence type="ECO:0000256" key="3">
    <source>
        <dbReference type="ARBA" id="ARBA00022692"/>
    </source>
</evidence>
<accession>A0ABX0I1S2</accession>
<protein>
    <submittedName>
        <fullName evidence="9">ComEC family competence protein</fullName>
    </submittedName>
</protein>
<proteinExistence type="predicted"/>
<evidence type="ECO:0000313" key="10">
    <source>
        <dbReference type="Proteomes" id="UP000800984"/>
    </source>
</evidence>
<evidence type="ECO:0000256" key="4">
    <source>
        <dbReference type="ARBA" id="ARBA00022989"/>
    </source>
</evidence>
<evidence type="ECO:0000256" key="1">
    <source>
        <dbReference type="ARBA" id="ARBA00004651"/>
    </source>
</evidence>
<dbReference type="NCBIfam" id="TIGR00360">
    <property type="entry name" value="ComEC_N-term"/>
    <property type="match status" value="1"/>
</dbReference>
<feature type="domain" description="ComEC/Rec2-related protein" evidence="7">
    <location>
        <begin position="229"/>
        <end position="495"/>
    </location>
</feature>
<name>A0ABX0I1S2_9FLAO</name>
<feature type="domain" description="DUF4131" evidence="8">
    <location>
        <begin position="28"/>
        <end position="188"/>
    </location>
</feature>
<keyword evidence="3 6" id="KW-0812">Transmembrane</keyword>
<dbReference type="InterPro" id="IPR004477">
    <property type="entry name" value="ComEC_N"/>
</dbReference>
<feature type="transmembrane region" description="Helical" evidence="6">
    <location>
        <begin position="504"/>
        <end position="522"/>
    </location>
</feature>
<dbReference type="RefSeq" id="WP_166075548.1">
    <property type="nucleotide sequence ID" value="NZ_JAAJBT010000001.1"/>
</dbReference>
<dbReference type="Proteomes" id="UP000800984">
    <property type="component" value="Unassembled WGS sequence"/>
</dbReference>
<keyword evidence="2" id="KW-1003">Cell membrane</keyword>
<evidence type="ECO:0000259" key="7">
    <source>
        <dbReference type="Pfam" id="PF03772"/>
    </source>
</evidence>
<feature type="transmembrane region" description="Helical" evidence="6">
    <location>
        <begin position="446"/>
        <end position="466"/>
    </location>
</feature>
<keyword evidence="5 6" id="KW-0472">Membrane</keyword>
<dbReference type="InterPro" id="IPR025405">
    <property type="entry name" value="DUF4131"/>
</dbReference>
<feature type="transmembrane region" description="Helical" evidence="6">
    <location>
        <begin position="354"/>
        <end position="373"/>
    </location>
</feature>
<comment type="subcellular location">
    <subcellularLocation>
        <location evidence="1">Cell membrane</location>
        <topology evidence="1">Multi-pass membrane protein</topology>
    </subcellularLocation>
</comment>
<feature type="transmembrane region" description="Helical" evidence="6">
    <location>
        <begin position="385"/>
        <end position="405"/>
    </location>
</feature>
<dbReference type="PANTHER" id="PTHR30619">
    <property type="entry name" value="DNA INTERNALIZATION/COMPETENCE PROTEIN COMEC/REC2"/>
    <property type="match status" value="1"/>
</dbReference>
<dbReference type="EMBL" id="JAAJBT010000001">
    <property type="protein sequence ID" value="NHM00512.1"/>
    <property type="molecule type" value="Genomic_DNA"/>
</dbReference>
<evidence type="ECO:0000259" key="8">
    <source>
        <dbReference type="Pfam" id="PF13567"/>
    </source>
</evidence>
<evidence type="ECO:0000256" key="2">
    <source>
        <dbReference type="ARBA" id="ARBA00022475"/>
    </source>
</evidence>
<feature type="transmembrane region" description="Helical" evidence="6">
    <location>
        <begin position="283"/>
        <end position="299"/>
    </location>
</feature>
<evidence type="ECO:0000313" key="9">
    <source>
        <dbReference type="EMBL" id="NHM00512.1"/>
    </source>
</evidence>
<feature type="transmembrane region" description="Helical" evidence="6">
    <location>
        <begin position="7"/>
        <end position="25"/>
    </location>
</feature>